<keyword evidence="7" id="KW-1185">Reference proteome</keyword>
<keyword evidence="4" id="KW-0812">Transmembrane</keyword>
<dbReference type="SUPFAM" id="SSF51261">
    <property type="entry name" value="Duplicated hybrid motif"/>
    <property type="match status" value="1"/>
</dbReference>
<dbReference type="Pfam" id="PF01551">
    <property type="entry name" value="Peptidase_M23"/>
    <property type="match status" value="1"/>
</dbReference>
<organism evidence="6 7">
    <name type="scientific">Streptomyces spinoverrucosus</name>
    <dbReference type="NCBI Taxonomy" id="284043"/>
    <lineage>
        <taxon>Bacteria</taxon>
        <taxon>Bacillati</taxon>
        <taxon>Actinomycetota</taxon>
        <taxon>Actinomycetes</taxon>
        <taxon>Kitasatosporales</taxon>
        <taxon>Streptomycetaceae</taxon>
        <taxon>Streptomyces</taxon>
    </lineage>
</organism>
<dbReference type="FunFam" id="2.70.70.10:FF:000013">
    <property type="entry name" value="Peptidase family M23"/>
    <property type="match status" value="1"/>
</dbReference>
<dbReference type="InterPro" id="IPR023346">
    <property type="entry name" value="Lysozyme-like_dom_sf"/>
</dbReference>
<dbReference type="Gene3D" id="1.10.530.10">
    <property type="match status" value="1"/>
</dbReference>
<dbReference type="AlphaFoldDB" id="A0A4Y3VV22"/>
<evidence type="ECO:0000313" key="7">
    <source>
        <dbReference type="Proteomes" id="UP000317881"/>
    </source>
</evidence>
<feature type="domain" description="LysM" evidence="5">
    <location>
        <begin position="218"/>
        <end position="269"/>
    </location>
</feature>
<evidence type="ECO:0000256" key="3">
    <source>
        <dbReference type="SAM" id="MobiDB-lite"/>
    </source>
</evidence>
<feature type="transmembrane region" description="Helical" evidence="4">
    <location>
        <begin position="70"/>
        <end position="90"/>
    </location>
</feature>
<dbReference type="PROSITE" id="PS51782">
    <property type="entry name" value="LYSM"/>
    <property type="match status" value="1"/>
</dbReference>
<keyword evidence="4" id="KW-0472">Membrane</keyword>
<evidence type="ECO:0000256" key="2">
    <source>
        <dbReference type="ARBA" id="ARBA00022801"/>
    </source>
</evidence>
<dbReference type="Proteomes" id="UP000317881">
    <property type="component" value="Unassembled WGS sequence"/>
</dbReference>
<comment type="caution">
    <text evidence="6">The sequence shown here is derived from an EMBL/GenBank/DDBJ whole genome shotgun (WGS) entry which is preliminary data.</text>
</comment>
<feature type="region of interest" description="Disordered" evidence="3">
    <location>
        <begin position="182"/>
        <end position="219"/>
    </location>
</feature>
<sequence>MTKCHGWESAGCADSAIANGKDRLAAGNARGQHRGHDSGQHAGPEFPCRRNQERTEAMSRGRHRRYKPSYFSRTSLAVTAGGAGIALPFMGVSSASAASLDTWEKVAECESSGDWDINTGNGYYGGLQFSQSTWEAFGGTAYAPRADQATQQEQIAVAEKVLEAQGPQAWPVCSARAGLAKGGPAPDLAADRPAPDSGQRAKDAGTAPAASPGKTTDRVHTVAGGDTLYGIALEHQVQGGWQALYDHADNRSVIGGTPGEIFPGQKIKVPGAGTATQPSPAAASPKTTPRAVPSSHPKASAPVKDAKVTTPYGKRGAMWASGYHTGADFAVPTGTTVMSVRDGEVVSAGWDNSYGYNVVVRHDDGMYSRYAHLSAMTAHTGQKVQAGEQVGLSGSTGNSTGPHLHLQIGTTTAYGSAVNPEPYLEKFGVSI</sequence>
<dbReference type="CDD" id="cd13925">
    <property type="entry name" value="RPF"/>
    <property type="match status" value="1"/>
</dbReference>
<dbReference type="Gene3D" id="2.70.70.10">
    <property type="entry name" value="Glucose Permease (Domain IIA)"/>
    <property type="match status" value="1"/>
</dbReference>
<accession>A0A4Y3VV22</accession>
<dbReference type="InterPro" id="IPR018392">
    <property type="entry name" value="LysM"/>
</dbReference>
<evidence type="ECO:0000313" key="6">
    <source>
        <dbReference type="EMBL" id="GEC10503.1"/>
    </source>
</evidence>
<protein>
    <recommendedName>
        <fullName evidence="5">LysM domain-containing protein</fullName>
    </recommendedName>
</protein>
<keyword evidence="2" id="KW-0378">Hydrolase</keyword>
<dbReference type="InterPro" id="IPR011055">
    <property type="entry name" value="Dup_hybrid_motif"/>
</dbReference>
<dbReference type="InterPro" id="IPR050570">
    <property type="entry name" value="Cell_wall_metabolism_enzyme"/>
</dbReference>
<evidence type="ECO:0000259" key="5">
    <source>
        <dbReference type="PROSITE" id="PS51782"/>
    </source>
</evidence>
<feature type="compositionally biased region" description="Low complexity" evidence="3">
    <location>
        <begin position="270"/>
        <end position="289"/>
    </location>
</feature>
<dbReference type="InterPro" id="IPR016047">
    <property type="entry name" value="M23ase_b-sheet_dom"/>
</dbReference>
<name>A0A4Y3VV22_9ACTN</name>
<feature type="compositionally biased region" description="Basic and acidic residues" evidence="3">
    <location>
        <begin position="47"/>
        <end position="59"/>
    </location>
</feature>
<dbReference type="GO" id="GO:0004222">
    <property type="term" value="F:metalloendopeptidase activity"/>
    <property type="evidence" value="ECO:0007669"/>
    <property type="project" value="TreeGrafter"/>
</dbReference>
<keyword evidence="4" id="KW-1133">Transmembrane helix</keyword>
<evidence type="ECO:0000256" key="1">
    <source>
        <dbReference type="ARBA" id="ARBA00010830"/>
    </source>
</evidence>
<feature type="compositionally biased region" description="Basic and acidic residues" evidence="3">
    <location>
        <begin position="189"/>
        <end position="203"/>
    </location>
</feature>
<dbReference type="Pfam" id="PF01476">
    <property type="entry name" value="LysM"/>
    <property type="match status" value="1"/>
</dbReference>
<dbReference type="SUPFAM" id="SSF53955">
    <property type="entry name" value="Lysozyme-like"/>
    <property type="match status" value="1"/>
</dbReference>
<dbReference type="CDD" id="cd12797">
    <property type="entry name" value="M23_peptidase"/>
    <property type="match status" value="1"/>
</dbReference>
<dbReference type="PANTHER" id="PTHR21666">
    <property type="entry name" value="PEPTIDASE-RELATED"/>
    <property type="match status" value="1"/>
</dbReference>
<gene>
    <name evidence="6" type="ORF">SSP24_81580</name>
</gene>
<dbReference type="InterPro" id="IPR036779">
    <property type="entry name" value="LysM_dom_sf"/>
</dbReference>
<feature type="region of interest" description="Disordered" evidence="3">
    <location>
        <begin position="267"/>
        <end position="306"/>
    </location>
</feature>
<dbReference type="EMBL" id="BJND01000115">
    <property type="protein sequence ID" value="GEC10503.1"/>
    <property type="molecule type" value="Genomic_DNA"/>
</dbReference>
<dbReference type="InterPro" id="IPR010618">
    <property type="entry name" value="RPF"/>
</dbReference>
<evidence type="ECO:0000256" key="4">
    <source>
        <dbReference type="SAM" id="Phobius"/>
    </source>
</evidence>
<dbReference type="CDD" id="cd00118">
    <property type="entry name" value="LysM"/>
    <property type="match status" value="1"/>
</dbReference>
<dbReference type="Pfam" id="PF06737">
    <property type="entry name" value="Transglycosylas"/>
    <property type="match status" value="1"/>
</dbReference>
<proteinExistence type="inferred from homology"/>
<comment type="similarity">
    <text evidence="1">Belongs to the transglycosylase family. Rpf subfamily.</text>
</comment>
<feature type="region of interest" description="Disordered" evidence="3">
    <location>
        <begin position="27"/>
        <end position="63"/>
    </location>
</feature>
<dbReference type="PANTHER" id="PTHR21666:SF270">
    <property type="entry name" value="MUREIN HYDROLASE ACTIVATOR ENVC"/>
    <property type="match status" value="1"/>
</dbReference>
<reference evidence="6 7" key="1">
    <citation type="submission" date="2019-06" db="EMBL/GenBank/DDBJ databases">
        <title>Whole genome shotgun sequence of Streptomyces spinoverrucosus NBRC 14228.</title>
        <authorList>
            <person name="Hosoyama A."/>
            <person name="Uohara A."/>
            <person name="Ohji S."/>
            <person name="Ichikawa N."/>
        </authorList>
    </citation>
    <scope>NUCLEOTIDE SEQUENCE [LARGE SCALE GENOMIC DNA]</scope>
    <source>
        <strain evidence="6 7">NBRC 14228</strain>
    </source>
</reference>
<dbReference type="Gene3D" id="3.10.350.10">
    <property type="entry name" value="LysM domain"/>
    <property type="match status" value="1"/>
</dbReference>